<reference evidence="2" key="1">
    <citation type="submission" date="2015-08" db="EMBL/GenBank/DDBJ databases">
        <authorList>
            <person name="Babu N.S."/>
            <person name="Beckwith C.J."/>
            <person name="Beseler K.G."/>
            <person name="Brison A."/>
            <person name="Carone J.V."/>
            <person name="Caskin T.P."/>
            <person name="Diamond M."/>
            <person name="Durham M.E."/>
            <person name="Foxe J.M."/>
            <person name="Go M."/>
            <person name="Henderson B.A."/>
            <person name="Jones I.B."/>
            <person name="McGettigan J.A."/>
            <person name="Micheletti S.J."/>
            <person name="Nasrallah M.E."/>
            <person name="Ortiz D."/>
            <person name="Piller C.R."/>
            <person name="Privatt S.R."/>
            <person name="Schneider S.L."/>
            <person name="Sharp S."/>
            <person name="Smith T.C."/>
            <person name="Stanton J.D."/>
            <person name="Ullery H.E."/>
            <person name="Wilson R.J."/>
            <person name="Serrano M.G."/>
            <person name="Buck G."/>
            <person name="Lee V."/>
            <person name="Wang Y."/>
            <person name="Carvalho R."/>
            <person name="Voegtly L."/>
            <person name="Shi R."/>
            <person name="Duckworth R."/>
            <person name="Johnson A."/>
            <person name="Loviza R."/>
            <person name="Walstead R."/>
            <person name="Shah Z."/>
            <person name="Kiflezghi M."/>
            <person name="Wade K."/>
            <person name="Ball S.L."/>
            <person name="Bradley K.W."/>
            <person name="Asai D.J."/>
            <person name="Bowman C.A."/>
            <person name="Russell D.A."/>
            <person name="Pope W.H."/>
            <person name="Jacobs-Sera D."/>
            <person name="Hendrix R.W."/>
            <person name="Hatfull G.F."/>
        </authorList>
    </citation>
    <scope>NUCLEOTIDE SEQUENCE</scope>
</reference>
<organism evidence="2">
    <name type="scientific">metagenome</name>
    <dbReference type="NCBI Taxonomy" id="256318"/>
    <lineage>
        <taxon>unclassified sequences</taxon>
        <taxon>metagenomes</taxon>
    </lineage>
</organism>
<evidence type="ECO:0000313" key="2">
    <source>
        <dbReference type="EMBL" id="CUR54810.1"/>
    </source>
</evidence>
<dbReference type="AlphaFoldDB" id="A0A2P2BYJ9"/>
<feature type="domain" description="AbiEi antitoxin N-terminal" evidence="1">
    <location>
        <begin position="3"/>
        <end position="48"/>
    </location>
</feature>
<gene>
    <name evidence="2" type="ORF">NOCA2220001</name>
</gene>
<accession>A0A2P2BYJ9</accession>
<proteinExistence type="predicted"/>
<dbReference type="Pfam" id="PF13338">
    <property type="entry name" value="AbiEi_4"/>
    <property type="match status" value="1"/>
</dbReference>
<dbReference type="EMBL" id="CZKA01000015">
    <property type="protein sequence ID" value="CUR54810.1"/>
    <property type="molecule type" value="Genomic_DNA"/>
</dbReference>
<name>A0A2P2BYJ9_9ZZZZ</name>
<sequence length="318" mass="35274">MTQLDDLLRDQSGVISRRQVLALGESKASISRRLRHREWARVHPGVYVDHTGPLTWQQRAWAAVLFSWPAALSHESALRAGDGPGRRDHDESVLHVAVDRERHLLAPRGVRLHRVARLDGRVQWNLSPPRVRYDDAVLDLAADSATDLDALGVLSQACSSRRTTPQRLIESLTARPRIPRREWLAGLLEDIAEGSCSVLEHGYLVHVERAHDLPAGVRQRQDHSSRGHVFRDVVYEDYAVIVELDGRAFHDSSAARDRDLDRDLEAAVAGHQTLRIGYGQVFGGACVTAEHIGRILQRRGWAGSPTRCGGCGGSVHAC</sequence>
<dbReference type="InterPro" id="IPR025159">
    <property type="entry name" value="AbiEi_N"/>
</dbReference>
<protein>
    <recommendedName>
        <fullName evidence="1">AbiEi antitoxin N-terminal domain-containing protein</fullName>
    </recommendedName>
</protein>
<evidence type="ECO:0000259" key="1">
    <source>
        <dbReference type="Pfam" id="PF13338"/>
    </source>
</evidence>